<protein>
    <submittedName>
        <fullName evidence="2">Uncharacterized protein</fullName>
    </submittedName>
</protein>
<keyword evidence="1" id="KW-0812">Transmembrane</keyword>
<dbReference type="Proteomes" id="UP000597762">
    <property type="component" value="Unassembled WGS sequence"/>
</dbReference>
<reference evidence="2" key="1">
    <citation type="submission" date="2021-01" db="EMBL/GenBank/DDBJ databases">
        <authorList>
            <person name="Li R."/>
            <person name="Bekaert M."/>
        </authorList>
    </citation>
    <scope>NUCLEOTIDE SEQUENCE</scope>
    <source>
        <strain evidence="2">Farmed</strain>
    </source>
</reference>
<evidence type="ECO:0000313" key="2">
    <source>
        <dbReference type="EMBL" id="CAE1315978.1"/>
    </source>
</evidence>
<organism evidence="2 3">
    <name type="scientific">Acanthosepion pharaonis</name>
    <name type="common">Pharaoh cuttlefish</name>
    <name type="synonym">Sepia pharaonis</name>
    <dbReference type="NCBI Taxonomy" id="158019"/>
    <lineage>
        <taxon>Eukaryota</taxon>
        <taxon>Metazoa</taxon>
        <taxon>Spiralia</taxon>
        <taxon>Lophotrochozoa</taxon>
        <taxon>Mollusca</taxon>
        <taxon>Cephalopoda</taxon>
        <taxon>Coleoidea</taxon>
        <taxon>Decapodiformes</taxon>
        <taxon>Sepiida</taxon>
        <taxon>Sepiina</taxon>
        <taxon>Sepiidae</taxon>
        <taxon>Acanthosepion</taxon>
    </lineage>
</organism>
<comment type="caution">
    <text evidence="2">The sequence shown here is derived from an EMBL/GenBank/DDBJ whole genome shotgun (WGS) entry which is preliminary data.</text>
</comment>
<dbReference type="EMBL" id="CAHIKZ030004820">
    <property type="protein sequence ID" value="CAE1315978.1"/>
    <property type="molecule type" value="Genomic_DNA"/>
</dbReference>
<evidence type="ECO:0000256" key="1">
    <source>
        <dbReference type="SAM" id="Phobius"/>
    </source>
</evidence>
<feature type="transmembrane region" description="Helical" evidence="1">
    <location>
        <begin position="33"/>
        <end position="58"/>
    </location>
</feature>
<proteinExistence type="predicted"/>
<accession>A0A812E554</accession>
<dbReference type="AlphaFoldDB" id="A0A812E554"/>
<evidence type="ECO:0000313" key="3">
    <source>
        <dbReference type="Proteomes" id="UP000597762"/>
    </source>
</evidence>
<keyword evidence="1" id="KW-0472">Membrane</keyword>
<gene>
    <name evidence="2" type="ORF">SPHA_66813</name>
</gene>
<dbReference type="OrthoDB" id="6162772at2759"/>
<keyword evidence="3" id="KW-1185">Reference proteome</keyword>
<name>A0A812E554_ACAPH</name>
<sequence>MVNMTNISTILEANEPQSVQGALSLEEHRALSFTAVLVLTSLFAFFTFSITGAIIVFCKKKNSVFALQKCEQESDIDYELDDLNSTEIEMSDDGLDDQTCSATKRSATYPDLKIVCNRNYRPHSVRDVGKYETEKQGGGTEIPRAHTFSFEKYEYTPIALSVPSLEGVFCYDSKITKIESVEDGNLTHHPLSSHTNGHFCPSSLFYINDHFFPHFALIKITIFTSSPLSLSYKNGHFSSSPLSLSHMYDDFFPHSSHSLSYE</sequence>
<keyword evidence="1" id="KW-1133">Transmembrane helix</keyword>